<keyword evidence="3" id="KW-1185">Reference proteome</keyword>
<feature type="region of interest" description="Disordered" evidence="1">
    <location>
        <begin position="82"/>
        <end position="107"/>
    </location>
</feature>
<reference evidence="3" key="1">
    <citation type="journal article" date="2013" name="Nature">
        <title>Draft genome of the wheat A-genome progenitor Triticum urartu.</title>
        <authorList>
            <person name="Ling H.Q."/>
            <person name="Zhao S."/>
            <person name="Liu D."/>
            <person name="Wang J."/>
            <person name="Sun H."/>
            <person name="Zhang C."/>
            <person name="Fan H."/>
            <person name="Li D."/>
            <person name="Dong L."/>
            <person name="Tao Y."/>
            <person name="Gao C."/>
            <person name="Wu H."/>
            <person name="Li Y."/>
            <person name="Cui Y."/>
            <person name="Guo X."/>
            <person name="Zheng S."/>
            <person name="Wang B."/>
            <person name="Yu K."/>
            <person name="Liang Q."/>
            <person name="Yang W."/>
            <person name="Lou X."/>
            <person name="Chen J."/>
            <person name="Feng M."/>
            <person name="Jian J."/>
            <person name="Zhang X."/>
            <person name="Luo G."/>
            <person name="Jiang Y."/>
            <person name="Liu J."/>
            <person name="Wang Z."/>
            <person name="Sha Y."/>
            <person name="Zhang B."/>
            <person name="Wu H."/>
            <person name="Tang D."/>
            <person name="Shen Q."/>
            <person name="Xue P."/>
            <person name="Zou S."/>
            <person name="Wang X."/>
            <person name="Liu X."/>
            <person name="Wang F."/>
            <person name="Yang Y."/>
            <person name="An X."/>
            <person name="Dong Z."/>
            <person name="Zhang K."/>
            <person name="Zhang X."/>
            <person name="Luo M.C."/>
            <person name="Dvorak J."/>
            <person name="Tong Y."/>
            <person name="Wang J."/>
            <person name="Yang H."/>
            <person name="Li Z."/>
            <person name="Wang D."/>
            <person name="Zhang A."/>
            <person name="Wang J."/>
        </authorList>
    </citation>
    <scope>NUCLEOTIDE SEQUENCE</scope>
    <source>
        <strain evidence="3">cv. G1812</strain>
    </source>
</reference>
<proteinExistence type="predicted"/>
<dbReference type="Gramene" id="TuG1812G0700003114.01.T01">
    <property type="protein sequence ID" value="TuG1812G0700003114.01.T01"/>
    <property type="gene ID" value="TuG1812G0700003114.01"/>
</dbReference>
<dbReference type="EnsemblPlants" id="TuG1812G0700003114.01.T01">
    <property type="protein sequence ID" value="TuG1812G0700003114.01.T01"/>
    <property type="gene ID" value="TuG1812G0700003114.01"/>
</dbReference>
<evidence type="ECO:0000256" key="1">
    <source>
        <dbReference type="SAM" id="MobiDB-lite"/>
    </source>
</evidence>
<feature type="region of interest" description="Disordered" evidence="1">
    <location>
        <begin position="29"/>
        <end position="61"/>
    </location>
</feature>
<reference evidence="2" key="3">
    <citation type="submission" date="2022-06" db="UniProtKB">
        <authorList>
            <consortium name="EnsemblPlants"/>
        </authorList>
    </citation>
    <scope>IDENTIFICATION</scope>
</reference>
<feature type="compositionally biased region" description="Pro residues" evidence="1">
    <location>
        <begin position="47"/>
        <end position="57"/>
    </location>
</feature>
<sequence>PTSNLPPFRVVPADNVRLLWEEVVEKRRLQRQGDLTSHPDLGGAPPGSDPTPAPPGSLPHAITASTFDVHYLLEIRNHLHPNCSINRRNRQEPREWGERGDAGVGTVLNHRRDGKMSMSLLPARVSAASTNTFSCASA</sequence>
<feature type="compositionally biased region" description="Basic and acidic residues" evidence="1">
    <location>
        <begin position="89"/>
        <end position="101"/>
    </location>
</feature>
<evidence type="ECO:0000313" key="3">
    <source>
        <dbReference type="Proteomes" id="UP000015106"/>
    </source>
</evidence>
<dbReference type="Proteomes" id="UP000015106">
    <property type="component" value="Chromosome 7"/>
</dbReference>
<name>A0A8R7V248_TRIUA</name>
<accession>A0A8R7V248</accession>
<dbReference type="AlphaFoldDB" id="A0A8R7V248"/>
<protein>
    <submittedName>
        <fullName evidence="2">Uncharacterized protein</fullName>
    </submittedName>
</protein>
<evidence type="ECO:0000313" key="2">
    <source>
        <dbReference type="EnsemblPlants" id="TuG1812G0700003114.01.T01"/>
    </source>
</evidence>
<organism evidence="2 3">
    <name type="scientific">Triticum urartu</name>
    <name type="common">Red wild einkorn</name>
    <name type="synonym">Crithodium urartu</name>
    <dbReference type="NCBI Taxonomy" id="4572"/>
    <lineage>
        <taxon>Eukaryota</taxon>
        <taxon>Viridiplantae</taxon>
        <taxon>Streptophyta</taxon>
        <taxon>Embryophyta</taxon>
        <taxon>Tracheophyta</taxon>
        <taxon>Spermatophyta</taxon>
        <taxon>Magnoliopsida</taxon>
        <taxon>Liliopsida</taxon>
        <taxon>Poales</taxon>
        <taxon>Poaceae</taxon>
        <taxon>BOP clade</taxon>
        <taxon>Pooideae</taxon>
        <taxon>Triticodae</taxon>
        <taxon>Triticeae</taxon>
        <taxon>Triticinae</taxon>
        <taxon>Triticum</taxon>
    </lineage>
</organism>
<reference evidence="2" key="2">
    <citation type="submission" date="2018-03" db="EMBL/GenBank/DDBJ databases">
        <title>The Triticum urartu genome reveals the dynamic nature of wheat genome evolution.</title>
        <authorList>
            <person name="Ling H."/>
            <person name="Ma B."/>
            <person name="Shi X."/>
            <person name="Liu H."/>
            <person name="Dong L."/>
            <person name="Sun H."/>
            <person name="Cao Y."/>
            <person name="Gao Q."/>
            <person name="Zheng S."/>
            <person name="Li Y."/>
            <person name="Yu Y."/>
            <person name="Du H."/>
            <person name="Qi M."/>
            <person name="Li Y."/>
            <person name="Yu H."/>
            <person name="Cui Y."/>
            <person name="Wang N."/>
            <person name="Chen C."/>
            <person name="Wu H."/>
            <person name="Zhao Y."/>
            <person name="Zhang J."/>
            <person name="Li Y."/>
            <person name="Zhou W."/>
            <person name="Zhang B."/>
            <person name="Hu W."/>
            <person name="Eijk M."/>
            <person name="Tang J."/>
            <person name="Witsenboer H."/>
            <person name="Zhao S."/>
            <person name="Li Z."/>
            <person name="Zhang A."/>
            <person name="Wang D."/>
            <person name="Liang C."/>
        </authorList>
    </citation>
    <scope>NUCLEOTIDE SEQUENCE [LARGE SCALE GENOMIC DNA]</scope>
    <source>
        <strain evidence="2">cv. G1812</strain>
    </source>
</reference>